<reference evidence="1" key="1">
    <citation type="submission" date="2020-06" db="EMBL/GenBank/DDBJ databases">
        <authorList>
            <person name="Li T."/>
            <person name="Hu X."/>
            <person name="Zhang T."/>
            <person name="Song X."/>
            <person name="Zhang H."/>
            <person name="Dai N."/>
            <person name="Sheng W."/>
            <person name="Hou X."/>
            <person name="Wei L."/>
        </authorList>
    </citation>
    <scope>NUCLEOTIDE SEQUENCE</scope>
    <source>
        <strain evidence="1">KEN1</strain>
        <tissue evidence="1">Leaf</tissue>
    </source>
</reference>
<organism evidence="1">
    <name type="scientific">Sesamum latifolium</name>
    <dbReference type="NCBI Taxonomy" id="2727402"/>
    <lineage>
        <taxon>Eukaryota</taxon>
        <taxon>Viridiplantae</taxon>
        <taxon>Streptophyta</taxon>
        <taxon>Embryophyta</taxon>
        <taxon>Tracheophyta</taxon>
        <taxon>Spermatophyta</taxon>
        <taxon>Magnoliopsida</taxon>
        <taxon>eudicotyledons</taxon>
        <taxon>Gunneridae</taxon>
        <taxon>Pentapetalae</taxon>
        <taxon>asterids</taxon>
        <taxon>lamiids</taxon>
        <taxon>Lamiales</taxon>
        <taxon>Pedaliaceae</taxon>
        <taxon>Sesamum</taxon>
    </lineage>
</organism>
<dbReference type="EMBL" id="JACGWN010000011">
    <property type="protein sequence ID" value="KAL0420892.1"/>
    <property type="molecule type" value="Genomic_DNA"/>
</dbReference>
<sequence>MAISSPWGARPSLAPIGGGSPQWIARLECLQKGLQDVQRHVMGVSMQELKESDLF</sequence>
<evidence type="ECO:0000313" key="1">
    <source>
        <dbReference type="EMBL" id="KAL0420892.1"/>
    </source>
</evidence>
<name>A0AAW2UVR5_9LAMI</name>
<accession>A0AAW2UVR5</accession>
<dbReference type="AlphaFoldDB" id="A0AAW2UVR5"/>
<reference evidence="1" key="2">
    <citation type="journal article" date="2024" name="Plant">
        <title>Genomic evolution and insights into agronomic trait innovations of Sesamum species.</title>
        <authorList>
            <person name="Miao H."/>
            <person name="Wang L."/>
            <person name="Qu L."/>
            <person name="Liu H."/>
            <person name="Sun Y."/>
            <person name="Le M."/>
            <person name="Wang Q."/>
            <person name="Wei S."/>
            <person name="Zheng Y."/>
            <person name="Lin W."/>
            <person name="Duan Y."/>
            <person name="Cao H."/>
            <person name="Xiong S."/>
            <person name="Wang X."/>
            <person name="Wei L."/>
            <person name="Li C."/>
            <person name="Ma Q."/>
            <person name="Ju M."/>
            <person name="Zhao R."/>
            <person name="Li G."/>
            <person name="Mu C."/>
            <person name="Tian Q."/>
            <person name="Mei H."/>
            <person name="Zhang T."/>
            <person name="Gao T."/>
            <person name="Zhang H."/>
        </authorList>
    </citation>
    <scope>NUCLEOTIDE SEQUENCE</scope>
    <source>
        <strain evidence="1">KEN1</strain>
    </source>
</reference>
<gene>
    <name evidence="1" type="ORF">Slati_3112100</name>
</gene>
<proteinExistence type="predicted"/>
<protein>
    <submittedName>
        <fullName evidence="1">Uncharacterized protein</fullName>
    </submittedName>
</protein>
<comment type="caution">
    <text evidence="1">The sequence shown here is derived from an EMBL/GenBank/DDBJ whole genome shotgun (WGS) entry which is preliminary data.</text>
</comment>